<evidence type="ECO:0000313" key="5">
    <source>
        <dbReference type="EMBL" id="KAJ5275613.1"/>
    </source>
</evidence>
<dbReference type="InterPro" id="IPR001680">
    <property type="entry name" value="WD40_rpt"/>
</dbReference>
<dbReference type="PANTHER" id="PTHR19848">
    <property type="entry name" value="WD40 REPEAT PROTEIN"/>
    <property type="match status" value="1"/>
</dbReference>
<feature type="repeat" description="WD" evidence="3">
    <location>
        <begin position="650"/>
        <end position="684"/>
    </location>
</feature>
<gene>
    <name evidence="5" type="ORF">N7505_004158</name>
</gene>
<feature type="repeat" description="WD" evidence="3">
    <location>
        <begin position="898"/>
        <end position="939"/>
    </location>
</feature>
<dbReference type="Pfam" id="PF24883">
    <property type="entry name" value="NPHP3_N"/>
    <property type="match status" value="1"/>
</dbReference>
<feature type="repeat" description="WD" evidence="3">
    <location>
        <begin position="982"/>
        <end position="1023"/>
    </location>
</feature>
<protein>
    <submittedName>
        <fullName evidence="5">Vegetative incompatibility protein HET-E-1</fullName>
    </submittedName>
</protein>
<dbReference type="CDD" id="cd00200">
    <property type="entry name" value="WD40"/>
    <property type="match status" value="2"/>
</dbReference>
<evidence type="ECO:0000256" key="2">
    <source>
        <dbReference type="ARBA" id="ARBA00022737"/>
    </source>
</evidence>
<dbReference type="SUPFAM" id="SSF50978">
    <property type="entry name" value="WD40 repeat-like"/>
    <property type="match status" value="1"/>
</dbReference>
<name>A0ABQ8WT99_PENCH</name>
<evidence type="ECO:0000256" key="1">
    <source>
        <dbReference type="ARBA" id="ARBA00022574"/>
    </source>
</evidence>
<dbReference type="Gene3D" id="2.130.10.10">
    <property type="entry name" value="YVTN repeat-like/Quinoprotein amine dehydrogenase"/>
    <property type="match status" value="6"/>
</dbReference>
<evidence type="ECO:0000256" key="3">
    <source>
        <dbReference type="PROSITE-ProRule" id="PRU00221"/>
    </source>
</evidence>
<evidence type="ECO:0000313" key="6">
    <source>
        <dbReference type="Proteomes" id="UP001220256"/>
    </source>
</evidence>
<dbReference type="Gene3D" id="3.40.50.300">
    <property type="entry name" value="P-loop containing nucleotide triphosphate hydrolases"/>
    <property type="match status" value="1"/>
</dbReference>
<comment type="caution">
    <text evidence="5">The sequence shown here is derived from an EMBL/GenBank/DDBJ whole genome shotgun (WGS) entry which is preliminary data.</text>
</comment>
<dbReference type="PROSITE" id="PS50294">
    <property type="entry name" value="WD_REPEATS_REGION"/>
    <property type="match status" value="12"/>
</dbReference>
<dbReference type="PROSITE" id="PS50082">
    <property type="entry name" value="WD_REPEATS_2"/>
    <property type="match status" value="12"/>
</dbReference>
<reference evidence="5 6" key="1">
    <citation type="journal article" date="2023" name="IMA Fungus">
        <title>Comparative genomic study of the Penicillium genus elucidates a diverse pangenome and 15 lateral gene transfer events.</title>
        <authorList>
            <person name="Petersen C."/>
            <person name="Sorensen T."/>
            <person name="Nielsen M.R."/>
            <person name="Sondergaard T.E."/>
            <person name="Sorensen J.L."/>
            <person name="Fitzpatrick D.A."/>
            <person name="Frisvad J.C."/>
            <person name="Nielsen K.L."/>
        </authorList>
    </citation>
    <scope>NUCLEOTIDE SEQUENCE [LARGE SCALE GENOMIC DNA]</scope>
    <source>
        <strain evidence="5 6">IBT 3361</strain>
    </source>
</reference>
<sequence>MLGVSLNIKFSAGGSQSNINSQDQDRQSKDRCLDYFAVTDPRDVMTDIYQTRGAALKECYEWILTHTQFQCWLDGNECQVLWVKGDPGKGKTMLLCGIIDELSPATKLADPQAKTLLSFFFCQATAPQLSNAGAVLRGLIYMLVKNQPSLLSYVQERFKDTGEPRFGDTEAWAALCNMFVDILHHSSPDKIYIVIDALDECVQDQDKLLQFVLKQTKGLPRVKWIISSRNHIMQRTRLDDSQSILSLELQENAESVSLATRAYIANKIAELDSLQDDNTLLEHVQHTLQTKAEGTFLWVALVVQEIQHVDSWRVRQVVNDVPRGLDDLYARMIDQIERMPSDEIRYCRLILSAAALAYRPLQLLELGVVSRLPDEIARKAKNIVSMIKRSGSFLTVRDDTIYFVHQSAKDYLIGQGGQSIFLSDHAAAHRRMFTQSLAILERTLRRDVYSLGALGTPVPQAPPPESDPLEVARYSCVYWVDHLERCGTCEDFQDAGPVDAFLRKRCLYWFEALSLLRNVTTGIMSIQKLVSLVQGSKNLRLLDLVRDAHRFFLYHRKAIEESPLQVYVSALVFSPGKSILKGLFSHEGPEWISAKHTLEDHWSACLQTIESHSNSVWSVTFSHDSSLLASGSSDTTVNIWNTGGKCLQTLRGHSDIVNSVGFSHDSKLLASASADKTVIIWDVNGKSLQALRGHCDMVRSVTFSHDSKLIASASNDQTIIIWDTSGKCVRTLRAHSDTVRFVTFSHDSKHLASASNDQTVIIWDTNGRCLQRLQGHSSSVLSVTFSHDSKLLASASSDQTIFIWNANGEHLRTLRGHSSSVWSVAFSHDSTLLASGSSDRTVILWDTQSGQYLQVFRGHSDTVRSVAFSHDSTRLASASQDRTVRIWEISDRQWSRTPQSHNHSIRSVSFSHDLKRLATASLDKSVKIWNTARGERLQTLEGHSDWVWSAIFSSNSKILASASHDQTVKIWDTASGKCLRTLQGHTNWVCSVVFSADSNLLASASGDSTVKIWDTHSGKCLYTLQRHQKAVRAVTFSRDSQLVASGSDDQSITLWNARRGICLRTFQGHKKWVHSVAFSNDAKLLVSGSYDKTIKIWDSASGKCVQSFNIGTIFSTVSFDKTSSHLCTDLGLVPISSPLDMAEGGSTTRELRMQGLGVSYDRRWITWNLENLLWLPSEYRPSCSTVEVSTISIGCDSGLMLIFDFELDRLFQYVANK</sequence>
<feature type="repeat" description="WD" evidence="3">
    <location>
        <begin position="1066"/>
        <end position="1107"/>
    </location>
</feature>
<accession>A0ABQ8WT99</accession>
<feature type="repeat" description="WD" evidence="3">
    <location>
        <begin position="691"/>
        <end position="723"/>
    </location>
</feature>
<dbReference type="InterPro" id="IPR027417">
    <property type="entry name" value="P-loop_NTPase"/>
</dbReference>
<feature type="repeat" description="WD" evidence="3">
    <location>
        <begin position="609"/>
        <end position="641"/>
    </location>
</feature>
<feature type="repeat" description="WD" evidence="3">
    <location>
        <begin position="856"/>
        <end position="897"/>
    </location>
</feature>
<proteinExistence type="predicted"/>
<feature type="repeat" description="WD" evidence="3">
    <location>
        <begin position="773"/>
        <end position="805"/>
    </location>
</feature>
<dbReference type="SMART" id="SM00320">
    <property type="entry name" value="WD40"/>
    <property type="match status" value="12"/>
</dbReference>
<keyword evidence="6" id="KW-1185">Reference proteome</keyword>
<dbReference type="InterPro" id="IPR011047">
    <property type="entry name" value="Quinoprotein_ADH-like_sf"/>
</dbReference>
<dbReference type="Proteomes" id="UP001220256">
    <property type="component" value="Unassembled WGS sequence"/>
</dbReference>
<dbReference type="SUPFAM" id="SSF52540">
    <property type="entry name" value="P-loop containing nucleoside triphosphate hydrolases"/>
    <property type="match status" value="1"/>
</dbReference>
<evidence type="ECO:0000259" key="4">
    <source>
        <dbReference type="PROSITE" id="PS50837"/>
    </source>
</evidence>
<dbReference type="PROSITE" id="PS50837">
    <property type="entry name" value="NACHT"/>
    <property type="match status" value="1"/>
</dbReference>
<feature type="repeat" description="WD" evidence="3">
    <location>
        <begin position="940"/>
        <end position="981"/>
    </location>
</feature>
<feature type="repeat" description="WD" evidence="3">
    <location>
        <begin position="814"/>
        <end position="855"/>
    </location>
</feature>
<dbReference type="InterPro" id="IPR007111">
    <property type="entry name" value="NACHT_NTPase"/>
</dbReference>
<dbReference type="SUPFAM" id="SSF50998">
    <property type="entry name" value="Quinoprotein alcohol dehydrogenase-like"/>
    <property type="match status" value="1"/>
</dbReference>
<dbReference type="PRINTS" id="PR00320">
    <property type="entry name" value="GPROTEINBRPT"/>
</dbReference>
<organism evidence="5 6">
    <name type="scientific">Penicillium chrysogenum</name>
    <name type="common">Penicillium notatum</name>
    <dbReference type="NCBI Taxonomy" id="5076"/>
    <lineage>
        <taxon>Eukaryota</taxon>
        <taxon>Fungi</taxon>
        <taxon>Dikarya</taxon>
        <taxon>Ascomycota</taxon>
        <taxon>Pezizomycotina</taxon>
        <taxon>Eurotiomycetes</taxon>
        <taxon>Eurotiomycetidae</taxon>
        <taxon>Eurotiales</taxon>
        <taxon>Aspergillaceae</taxon>
        <taxon>Penicillium</taxon>
        <taxon>Penicillium chrysogenum species complex</taxon>
    </lineage>
</organism>
<feature type="domain" description="NACHT" evidence="4">
    <location>
        <begin position="79"/>
        <end position="229"/>
    </location>
</feature>
<dbReference type="InterPro" id="IPR015943">
    <property type="entry name" value="WD40/YVTN_repeat-like_dom_sf"/>
</dbReference>
<dbReference type="InterPro" id="IPR056884">
    <property type="entry name" value="NPHP3-like_N"/>
</dbReference>
<dbReference type="Pfam" id="PF00400">
    <property type="entry name" value="WD40"/>
    <property type="match status" value="12"/>
</dbReference>
<feature type="repeat" description="WD" evidence="3">
    <location>
        <begin position="732"/>
        <end position="764"/>
    </location>
</feature>
<dbReference type="InterPro" id="IPR019775">
    <property type="entry name" value="WD40_repeat_CS"/>
</dbReference>
<dbReference type="PROSITE" id="PS00678">
    <property type="entry name" value="WD_REPEATS_1"/>
    <property type="match status" value="6"/>
</dbReference>
<dbReference type="PANTHER" id="PTHR19848:SF8">
    <property type="entry name" value="F-BOX AND WD REPEAT DOMAIN CONTAINING 7"/>
    <property type="match status" value="1"/>
</dbReference>
<keyword evidence="1 3" id="KW-0853">WD repeat</keyword>
<dbReference type="InterPro" id="IPR020472">
    <property type="entry name" value="WD40_PAC1"/>
</dbReference>
<dbReference type="EMBL" id="JAPVEB010000002">
    <property type="protein sequence ID" value="KAJ5275613.1"/>
    <property type="molecule type" value="Genomic_DNA"/>
</dbReference>
<feature type="repeat" description="WD" evidence="3">
    <location>
        <begin position="1024"/>
        <end position="1065"/>
    </location>
</feature>
<keyword evidence="2" id="KW-0677">Repeat</keyword>
<dbReference type="InterPro" id="IPR036322">
    <property type="entry name" value="WD40_repeat_dom_sf"/>
</dbReference>